<feature type="domain" description="C2H2-type" evidence="9">
    <location>
        <begin position="299"/>
        <end position="322"/>
    </location>
</feature>
<gene>
    <name evidence="10" type="ORF">FF38_06350</name>
</gene>
<sequence length="356" mass="42372">MLKLQTITNNDLSLYTSNTKCAEIHYFTSNFNIVCVICQQFYRHYPDFVKHFQDNHLLEFMENINELNSKNDRKFIKCVKQELTETPIKEKNYTTEEVQAGIFDDVTTYDELLYFKVEDDQEMFKANLPSNDDQLNATLNESPTHFDNEKTFEDELDWSQSFSCNDLKLKEKRSYKPRNQPNSCGYCGKTFRRRYQLDTHINIHTGLKPHQCDICGRQFRAITTLQRHLNTHSERKTFTCQFCSKEFGHRAALVSHETRHTQERCIACDDCTKMFYTQNQLDTHKRKVHNKLDDYSLPFACDLCTKRYRTASMLSTHKYKKHYRMAKICCEQCDRKFVEQSQLMDHMLSIHFKKCS</sequence>
<accession>A0A0L0C362</accession>
<dbReference type="EMBL" id="JRES01000955">
    <property type="protein sequence ID" value="KNC26783.1"/>
    <property type="molecule type" value="Genomic_DNA"/>
</dbReference>
<dbReference type="InterPro" id="IPR050717">
    <property type="entry name" value="C2H2-ZF_Transcription_Reg"/>
</dbReference>
<comment type="caution">
    <text evidence="10">The sequence shown here is derived from an EMBL/GenBank/DDBJ whole genome shotgun (WGS) entry which is preliminary data.</text>
</comment>
<dbReference type="OMA" id="QLDTHIN"/>
<evidence type="ECO:0000256" key="4">
    <source>
        <dbReference type="ARBA" id="ARBA00022771"/>
    </source>
</evidence>
<reference evidence="10 11" key="1">
    <citation type="journal article" date="2015" name="Nat. Commun.">
        <title>Lucilia cuprina genome unlocks parasitic fly biology to underpin future interventions.</title>
        <authorList>
            <person name="Anstead C.A."/>
            <person name="Korhonen P.K."/>
            <person name="Young N.D."/>
            <person name="Hall R.S."/>
            <person name="Jex A.R."/>
            <person name="Murali S.C."/>
            <person name="Hughes D.S."/>
            <person name="Lee S.F."/>
            <person name="Perry T."/>
            <person name="Stroehlein A.J."/>
            <person name="Ansell B.R."/>
            <person name="Breugelmans B."/>
            <person name="Hofmann A."/>
            <person name="Qu J."/>
            <person name="Dugan S."/>
            <person name="Lee S.L."/>
            <person name="Chao H."/>
            <person name="Dinh H."/>
            <person name="Han Y."/>
            <person name="Doddapaneni H.V."/>
            <person name="Worley K.C."/>
            <person name="Muzny D.M."/>
            <person name="Ioannidis P."/>
            <person name="Waterhouse R.M."/>
            <person name="Zdobnov E.M."/>
            <person name="James P.J."/>
            <person name="Bagnall N.H."/>
            <person name="Kotze A.C."/>
            <person name="Gibbs R.A."/>
            <person name="Richards S."/>
            <person name="Batterham P."/>
            <person name="Gasser R.B."/>
        </authorList>
    </citation>
    <scope>NUCLEOTIDE SEQUENCE [LARGE SCALE GENOMIC DNA]</scope>
    <source>
        <strain evidence="10 11">LS</strain>
        <tissue evidence="10">Full body</tissue>
    </source>
</reference>
<keyword evidence="2" id="KW-0479">Metal-binding</keyword>
<keyword evidence="7" id="KW-0539">Nucleus</keyword>
<dbReference type="Pfam" id="PF00096">
    <property type="entry name" value="zf-C2H2"/>
    <property type="match status" value="3"/>
</dbReference>
<feature type="domain" description="C2H2-type" evidence="9">
    <location>
        <begin position="238"/>
        <end position="265"/>
    </location>
</feature>
<dbReference type="GO" id="GO:0005634">
    <property type="term" value="C:nucleus"/>
    <property type="evidence" value="ECO:0007669"/>
    <property type="project" value="UniProtKB-SubCell"/>
</dbReference>
<proteinExistence type="predicted"/>
<evidence type="ECO:0000256" key="7">
    <source>
        <dbReference type="ARBA" id="ARBA00023242"/>
    </source>
</evidence>
<organism evidence="10 11">
    <name type="scientific">Lucilia cuprina</name>
    <name type="common">Green bottle fly</name>
    <name type="synonym">Australian sheep blowfly</name>
    <dbReference type="NCBI Taxonomy" id="7375"/>
    <lineage>
        <taxon>Eukaryota</taxon>
        <taxon>Metazoa</taxon>
        <taxon>Ecdysozoa</taxon>
        <taxon>Arthropoda</taxon>
        <taxon>Hexapoda</taxon>
        <taxon>Insecta</taxon>
        <taxon>Pterygota</taxon>
        <taxon>Neoptera</taxon>
        <taxon>Endopterygota</taxon>
        <taxon>Diptera</taxon>
        <taxon>Brachycera</taxon>
        <taxon>Muscomorpha</taxon>
        <taxon>Oestroidea</taxon>
        <taxon>Calliphoridae</taxon>
        <taxon>Luciliinae</taxon>
        <taxon>Lucilia</taxon>
    </lineage>
</organism>
<dbReference type="GO" id="GO:0008270">
    <property type="term" value="F:zinc ion binding"/>
    <property type="evidence" value="ECO:0007669"/>
    <property type="project" value="UniProtKB-KW"/>
</dbReference>
<evidence type="ECO:0000313" key="10">
    <source>
        <dbReference type="EMBL" id="KNC26783.1"/>
    </source>
</evidence>
<dbReference type="GO" id="GO:0000977">
    <property type="term" value="F:RNA polymerase II transcription regulatory region sequence-specific DNA binding"/>
    <property type="evidence" value="ECO:0007669"/>
    <property type="project" value="TreeGrafter"/>
</dbReference>
<dbReference type="GO" id="GO:0000981">
    <property type="term" value="F:DNA-binding transcription factor activity, RNA polymerase II-specific"/>
    <property type="evidence" value="ECO:0007669"/>
    <property type="project" value="TreeGrafter"/>
</dbReference>
<evidence type="ECO:0000256" key="6">
    <source>
        <dbReference type="ARBA" id="ARBA00023125"/>
    </source>
</evidence>
<feature type="domain" description="C2H2-type" evidence="9">
    <location>
        <begin position="210"/>
        <end position="237"/>
    </location>
</feature>
<keyword evidence="11" id="KW-1185">Reference proteome</keyword>
<evidence type="ECO:0000256" key="1">
    <source>
        <dbReference type="ARBA" id="ARBA00004123"/>
    </source>
</evidence>
<evidence type="ECO:0000256" key="5">
    <source>
        <dbReference type="ARBA" id="ARBA00022833"/>
    </source>
</evidence>
<comment type="subcellular location">
    <subcellularLocation>
        <location evidence="1">Nucleus</location>
    </subcellularLocation>
</comment>
<dbReference type="InterPro" id="IPR013087">
    <property type="entry name" value="Znf_C2H2_type"/>
</dbReference>
<dbReference type="SUPFAM" id="SSF57667">
    <property type="entry name" value="beta-beta-alpha zinc fingers"/>
    <property type="match status" value="3"/>
</dbReference>
<name>A0A0L0C362_LUCCU</name>
<dbReference type="PROSITE" id="PS50157">
    <property type="entry name" value="ZINC_FINGER_C2H2_2"/>
    <property type="match status" value="6"/>
</dbReference>
<dbReference type="STRING" id="7375.A0A0L0C362"/>
<dbReference type="FunFam" id="3.30.160.60:FF:000045">
    <property type="entry name" value="ZFP69 zinc finger protein B"/>
    <property type="match status" value="1"/>
</dbReference>
<keyword evidence="5" id="KW-0862">Zinc</keyword>
<dbReference type="FunFam" id="3.30.160.60:FF:000624">
    <property type="entry name" value="zinc finger protein 697"/>
    <property type="match status" value="1"/>
</dbReference>
<evidence type="ECO:0000256" key="2">
    <source>
        <dbReference type="ARBA" id="ARBA00022723"/>
    </source>
</evidence>
<keyword evidence="4 8" id="KW-0863">Zinc-finger</keyword>
<dbReference type="Proteomes" id="UP000037069">
    <property type="component" value="Unassembled WGS sequence"/>
</dbReference>
<dbReference type="PANTHER" id="PTHR14196">
    <property type="entry name" value="ODD-SKIPPED - RELATED"/>
    <property type="match status" value="1"/>
</dbReference>
<evidence type="ECO:0000313" key="11">
    <source>
        <dbReference type="Proteomes" id="UP000037069"/>
    </source>
</evidence>
<feature type="domain" description="C2H2-type" evidence="9">
    <location>
        <begin position="328"/>
        <end position="351"/>
    </location>
</feature>
<feature type="domain" description="C2H2-type" evidence="9">
    <location>
        <begin position="182"/>
        <end position="209"/>
    </location>
</feature>
<dbReference type="Gene3D" id="3.30.160.60">
    <property type="entry name" value="Classic Zinc Finger"/>
    <property type="match status" value="5"/>
</dbReference>
<dbReference type="AlphaFoldDB" id="A0A0L0C362"/>
<keyword evidence="3" id="KW-0677">Repeat</keyword>
<dbReference type="OrthoDB" id="9411774at2759"/>
<dbReference type="PANTHER" id="PTHR14196:SF12">
    <property type="entry name" value="ZINC FINGER PROTEIN 208-LIKE"/>
    <property type="match status" value="1"/>
</dbReference>
<dbReference type="PROSITE" id="PS00028">
    <property type="entry name" value="ZINC_FINGER_C2H2_1"/>
    <property type="match status" value="6"/>
</dbReference>
<evidence type="ECO:0000256" key="8">
    <source>
        <dbReference type="PROSITE-ProRule" id="PRU00042"/>
    </source>
</evidence>
<dbReference type="InterPro" id="IPR036236">
    <property type="entry name" value="Znf_C2H2_sf"/>
</dbReference>
<dbReference type="Pfam" id="PF13894">
    <property type="entry name" value="zf-C2H2_4"/>
    <property type="match status" value="1"/>
</dbReference>
<evidence type="ECO:0000259" key="9">
    <source>
        <dbReference type="PROSITE" id="PS50157"/>
    </source>
</evidence>
<feature type="domain" description="C2H2-type" evidence="9">
    <location>
        <begin position="266"/>
        <end position="294"/>
    </location>
</feature>
<protein>
    <recommendedName>
        <fullName evidence="9">C2H2-type domain-containing protein</fullName>
    </recommendedName>
</protein>
<evidence type="ECO:0000256" key="3">
    <source>
        <dbReference type="ARBA" id="ARBA00022737"/>
    </source>
</evidence>
<keyword evidence="6" id="KW-0238">DNA-binding</keyword>
<dbReference type="SMART" id="SM00355">
    <property type="entry name" value="ZnF_C2H2"/>
    <property type="match status" value="7"/>
</dbReference>